<gene>
    <name evidence="3" type="ORF">ALECFALPRED_001223</name>
</gene>
<evidence type="ECO:0000256" key="1">
    <source>
        <dbReference type="SAM" id="Coils"/>
    </source>
</evidence>
<reference evidence="3" key="1">
    <citation type="submission" date="2021-03" db="EMBL/GenBank/DDBJ databases">
        <authorList>
            <person name="Tagirdzhanova G."/>
        </authorList>
    </citation>
    <scope>NUCLEOTIDE SEQUENCE</scope>
</reference>
<feature type="region of interest" description="Disordered" evidence="2">
    <location>
        <begin position="220"/>
        <end position="274"/>
    </location>
</feature>
<evidence type="ECO:0000313" key="4">
    <source>
        <dbReference type="Proteomes" id="UP000664203"/>
    </source>
</evidence>
<dbReference type="EMBL" id="CAJPDR010001256">
    <property type="protein sequence ID" value="CAF9943771.1"/>
    <property type="molecule type" value="Genomic_DNA"/>
</dbReference>
<dbReference type="OrthoDB" id="5396059at2759"/>
<protein>
    <submittedName>
        <fullName evidence="3">Uncharacterized protein</fullName>
    </submittedName>
</protein>
<dbReference type="AlphaFoldDB" id="A0A8H3PKD0"/>
<comment type="caution">
    <text evidence="3">The sequence shown here is derived from an EMBL/GenBank/DDBJ whole genome shotgun (WGS) entry which is preliminary data.</text>
</comment>
<keyword evidence="1" id="KW-0175">Coiled coil</keyword>
<proteinExistence type="predicted"/>
<evidence type="ECO:0000256" key="2">
    <source>
        <dbReference type="SAM" id="MobiDB-lite"/>
    </source>
</evidence>
<sequence length="274" mass="31698">MGRYSAGRQWEELNRKRQEAENQELAAQKAAAVQAVRAQVAGLPSLTSFNATLPVDGPQCFQDSRSMVHRRQEDLLELEAFGTPPPQYQQRASFTTPPTFDDEAPEVDSDGQITYLQKEVLQKEGRIRRLESEVEVEKDKRRCLQAERHEAVDAQRRAKTGLCELRKEVANLDQLLDGSIKRQRELEGELDMCRQESRELKTQLHEERCRYESDIRARETTRERQIRQQFEDQNSALENDVGRYRRPDQDVGSIRENEAQRKEAPVAREGCLSD</sequence>
<name>A0A8H3PKD0_9LECA</name>
<accession>A0A8H3PKD0</accession>
<evidence type="ECO:0000313" key="3">
    <source>
        <dbReference type="EMBL" id="CAF9943771.1"/>
    </source>
</evidence>
<feature type="compositionally biased region" description="Basic and acidic residues" evidence="2">
    <location>
        <begin position="240"/>
        <end position="266"/>
    </location>
</feature>
<feature type="compositionally biased region" description="Basic and acidic residues" evidence="2">
    <location>
        <begin position="220"/>
        <end position="230"/>
    </location>
</feature>
<organism evidence="3 4">
    <name type="scientific">Alectoria fallacina</name>
    <dbReference type="NCBI Taxonomy" id="1903189"/>
    <lineage>
        <taxon>Eukaryota</taxon>
        <taxon>Fungi</taxon>
        <taxon>Dikarya</taxon>
        <taxon>Ascomycota</taxon>
        <taxon>Pezizomycotina</taxon>
        <taxon>Lecanoromycetes</taxon>
        <taxon>OSLEUM clade</taxon>
        <taxon>Lecanoromycetidae</taxon>
        <taxon>Lecanorales</taxon>
        <taxon>Lecanorineae</taxon>
        <taxon>Parmeliaceae</taxon>
        <taxon>Alectoria</taxon>
    </lineage>
</organism>
<feature type="coiled-coil region" evidence="1">
    <location>
        <begin position="113"/>
        <end position="147"/>
    </location>
</feature>
<keyword evidence="4" id="KW-1185">Reference proteome</keyword>
<dbReference type="Proteomes" id="UP000664203">
    <property type="component" value="Unassembled WGS sequence"/>
</dbReference>